<dbReference type="EMBL" id="QJNU01000424">
    <property type="protein sequence ID" value="RYO99340.1"/>
    <property type="molecule type" value="Genomic_DNA"/>
</dbReference>
<organism evidence="1 2">
    <name type="scientific">Monosporascus ibericus</name>
    <dbReference type="NCBI Taxonomy" id="155417"/>
    <lineage>
        <taxon>Eukaryota</taxon>
        <taxon>Fungi</taxon>
        <taxon>Dikarya</taxon>
        <taxon>Ascomycota</taxon>
        <taxon>Pezizomycotina</taxon>
        <taxon>Sordariomycetes</taxon>
        <taxon>Xylariomycetidae</taxon>
        <taxon>Xylariales</taxon>
        <taxon>Xylariales incertae sedis</taxon>
        <taxon>Monosporascus</taxon>
    </lineage>
</organism>
<reference evidence="1 2" key="1">
    <citation type="submission" date="2018-06" db="EMBL/GenBank/DDBJ databases">
        <title>Complete Genomes of Monosporascus.</title>
        <authorList>
            <person name="Robinson A.J."/>
            <person name="Natvig D.O."/>
        </authorList>
    </citation>
    <scope>NUCLEOTIDE SEQUENCE [LARGE SCALE GENOMIC DNA]</scope>
    <source>
        <strain evidence="1 2">CBS 110550</strain>
    </source>
</reference>
<keyword evidence="2" id="KW-1185">Reference proteome</keyword>
<evidence type="ECO:0000313" key="2">
    <source>
        <dbReference type="Proteomes" id="UP000293360"/>
    </source>
</evidence>
<dbReference type="Pfam" id="PF00023">
    <property type="entry name" value="Ank"/>
    <property type="match status" value="1"/>
</dbReference>
<dbReference type="OrthoDB" id="4772757at2759"/>
<dbReference type="InterPro" id="IPR036770">
    <property type="entry name" value="Ankyrin_rpt-contain_sf"/>
</dbReference>
<dbReference type="SMART" id="SM00248">
    <property type="entry name" value="ANK"/>
    <property type="match status" value="2"/>
</dbReference>
<gene>
    <name evidence="1" type="ORF">DL764_006841</name>
</gene>
<protein>
    <submittedName>
        <fullName evidence="1">Uncharacterized protein</fullName>
    </submittedName>
</protein>
<dbReference type="AlphaFoldDB" id="A0A4Q4T7A9"/>
<sequence length="268" mass="29690">MTCHRSALSRASTSPANPLEMVEYLLDKGADPNKPCESWAGLQETPLQFLITHYISSMDMYKHRVFRILELLLSSGADPNVRGDPESYFPLHMALAGAHGNSDCPPEVTWLLLEHGAVALIDEESRPGDEVWTGALSAVIKNNVDAKGADLKFAQKLDLVLQYHPKALTDATWSEPLDCILGRPSRRSKALLKVALRYGCDPNAPYRPADSDDTDSTSPIRRLCKSIMLLEARADPDLWSDGEDWAVESALRLLNASPPSPERRAMRR</sequence>
<dbReference type="SUPFAM" id="SSF48403">
    <property type="entry name" value="Ankyrin repeat"/>
    <property type="match status" value="1"/>
</dbReference>
<comment type="caution">
    <text evidence="1">The sequence shown here is derived from an EMBL/GenBank/DDBJ whole genome shotgun (WGS) entry which is preliminary data.</text>
</comment>
<proteinExistence type="predicted"/>
<evidence type="ECO:0000313" key="1">
    <source>
        <dbReference type="EMBL" id="RYO99340.1"/>
    </source>
</evidence>
<name>A0A4Q4T7A9_9PEZI</name>
<dbReference type="Proteomes" id="UP000293360">
    <property type="component" value="Unassembled WGS sequence"/>
</dbReference>
<accession>A0A4Q4T7A9</accession>
<dbReference type="InterPro" id="IPR002110">
    <property type="entry name" value="Ankyrin_rpt"/>
</dbReference>
<dbReference type="Gene3D" id="1.25.40.20">
    <property type="entry name" value="Ankyrin repeat-containing domain"/>
    <property type="match status" value="1"/>
</dbReference>